<reference evidence="1 2" key="1">
    <citation type="journal article" date="2021" name="Elife">
        <title>Chloroplast acquisition without the gene transfer in kleptoplastic sea slugs, Plakobranchus ocellatus.</title>
        <authorList>
            <person name="Maeda T."/>
            <person name="Takahashi S."/>
            <person name="Yoshida T."/>
            <person name="Shimamura S."/>
            <person name="Takaki Y."/>
            <person name="Nagai Y."/>
            <person name="Toyoda A."/>
            <person name="Suzuki Y."/>
            <person name="Arimoto A."/>
            <person name="Ishii H."/>
            <person name="Satoh N."/>
            <person name="Nishiyama T."/>
            <person name="Hasebe M."/>
            <person name="Maruyama T."/>
            <person name="Minagawa J."/>
            <person name="Obokata J."/>
            <person name="Shigenobu S."/>
        </authorList>
    </citation>
    <scope>NUCLEOTIDE SEQUENCE [LARGE SCALE GENOMIC DNA]</scope>
</reference>
<name>A0AAV4JTX2_9GAST</name>
<sequence>MSGHNIIIDYMADWRAGIAVVLVQERRPLRHDWLQRESSLRKGLNSECGQRLAGAPGQQTGWSQAIQCASSGVHIQCAPLSSEYSDSCFQTFKCW</sequence>
<gene>
    <name evidence="1" type="ORF">ElyMa_007012600</name>
</gene>
<protein>
    <recommendedName>
        <fullName evidence="3">SRCR domain-containing protein</fullName>
    </recommendedName>
</protein>
<comment type="caution">
    <text evidence="1">The sequence shown here is derived from an EMBL/GenBank/DDBJ whole genome shotgun (WGS) entry which is preliminary data.</text>
</comment>
<proteinExistence type="predicted"/>
<accession>A0AAV4JTX2</accession>
<dbReference type="Proteomes" id="UP000762676">
    <property type="component" value="Unassembled WGS sequence"/>
</dbReference>
<evidence type="ECO:0000313" key="1">
    <source>
        <dbReference type="EMBL" id="GFS24806.1"/>
    </source>
</evidence>
<organism evidence="1 2">
    <name type="scientific">Elysia marginata</name>
    <dbReference type="NCBI Taxonomy" id="1093978"/>
    <lineage>
        <taxon>Eukaryota</taxon>
        <taxon>Metazoa</taxon>
        <taxon>Spiralia</taxon>
        <taxon>Lophotrochozoa</taxon>
        <taxon>Mollusca</taxon>
        <taxon>Gastropoda</taxon>
        <taxon>Heterobranchia</taxon>
        <taxon>Euthyneura</taxon>
        <taxon>Panpulmonata</taxon>
        <taxon>Sacoglossa</taxon>
        <taxon>Placobranchoidea</taxon>
        <taxon>Plakobranchidae</taxon>
        <taxon>Elysia</taxon>
    </lineage>
</organism>
<keyword evidence="2" id="KW-1185">Reference proteome</keyword>
<dbReference type="AlphaFoldDB" id="A0AAV4JTX2"/>
<evidence type="ECO:0000313" key="2">
    <source>
        <dbReference type="Proteomes" id="UP000762676"/>
    </source>
</evidence>
<dbReference type="EMBL" id="BMAT01014007">
    <property type="protein sequence ID" value="GFS24806.1"/>
    <property type="molecule type" value="Genomic_DNA"/>
</dbReference>
<evidence type="ECO:0008006" key="3">
    <source>
        <dbReference type="Google" id="ProtNLM"/>
    </source>
</evidence>